<accession>A0A7W3P7W2</accession>
<proteinExistence type="predicted"/>
<evidence type="ECO:0000313" key="1">
    <source>
        <dbReference type="EMBL" id="MBA8801823.1"/>
    </source>
</evidence>
<sequence length="67" mass="7228">MTMLKTERKHPTVTSCPDCGHDVYPLYSQLAVVPLPRQPHGCLVAMDGTRASGGEPCGCHHDAHLFG</sequence>
<gene>
    <name evidence="1" type="ORF">FB382_000114</name>
</gene>
<reference evidence="1 2" key="1">
    <citation type="submission" date="2020-07" db="EMBL/GenBank/DDBJ databases">
        <title>Sequencing the genomes of 1000 actinobacteria strains.</title>
        <authorList>
            <person name="Klenk H.-P."/>
        </authorList>
    </citation>
    <scope>NUCLEOTIDE SEQUENCE [LARGE SCALE GENOMIC DNA]</scope>
    <source>
        <strain evidence="1 2">DSM 21349</strain>
    </source>
</reference>
<dbReference type="RefSeq" id="WP_182535871.1">
    <property type="nucleotide sequence ID" value="NZ_JACGXA010000001.1"/>
</dbReference>
<protein>
    <submittedName>
        <fullName evidence="1">Uncharacterized protein</fullName>
    </submittedName>
</protein>
<dbReference type="Proteomes" id="UP000580910">
    <property type="component" value="Unassembled WGS sequence"/>
</dbReference>
<name>A0A7W3P7W2_9ACTN</name>
<evidence type="ECO:0000313" key="2">
    <source>
        <dbReference type="Proteomes" id="UP000580910"/>
    </source>
</evidence>
<comment type="caution">
    <text evidence="1">The sequence shown here is derived from an EMBL/GenBank/DDBJ whole genome shotgun (WGS) entry which is preliminary data.</text>
</comment>
<dbReference type="AlphaFoldDB" id="A0A7W3P7W2"/>
<dbReference type="EMBL" id="JACGXA010000001">
    <property type="protein sequence ID" value="MBA8801823.1"/>
    <property type="molecule type" value="Genomic_DNA"/>
</dbReference>
<keyword evidence="2" id="KW-1185">Reference proteome</keyword>
<organism evidence="1 2">
    <name type="scientific">Nocardioides ginsengisegetis</name>
    <dbReference type="NCBI Taxonomy" id="661491"/>
    <lineage>
        <taxon>Bacteria</taxon>
        <taxon>Bacillati</taxon>
        <taxon>Actinomycetota</taxon>
        <taxon>Actinomycetes</taxon>
        <taxon>Propionibacteriales</taxon>
        <taxon>Nocardioidaceae</taxon>
        <taxon>Nocardioides</taxon>
    </lineage>
</organism>